<dbReference type="STRING" id="755732.Fluta_0273"/>
<protein>
    <recommendedName>
        <fullName evidence="3">DUF493 domain-containing protein</fullName>
    </recommendedName>
</protein>
<dbReference type="SUPFAM" id="SSF117991">
    <property type="entry name" value="YbeD/HP0495-like"/>
    <property type="match status" value="1"/>
</dbReference>
<gene>
    <name evidence="1" type="ordered locus">Fluta_0273</name>
</gene>
<dbReference type="OrthoDB" id="5616097at2"/>
<dbReference type="KEGG" id="fte:Fluta_0273"/>
<proteinExistence type="predicted"/>
<name>F2ICQ5_FLUTR</name>
<reference evidence="2" key="2">
    <citation type="submission" date="2011-02" db="EMBL/GenBank/DDBJ databases">
        <title>The complete genome of Fluviicola taffensis DSM 16823.</title>
        <authorList>
            <consortium name="US DOE Joint Genome Institute (JGI-PGF)"/>
            <person name="Lucas S."/>
            <person name="Copeland A."/>
            <person name="Lapidus A."/>
            <person name="Bruce D."/>
            <person name="Goodwin L."/>
            <person name="Pitluck S."/>
            <person name="Kyrpides N."/>
            <person name="Mavromatis K."/>
            <person name="Ivanova N."/>
            <person name="Mikhailova N."/>
            <person name="Pagani I."/>
            <person name="Chertkov O."/>
            <person name="Detter J.C."/>
            <person name="Han C."/>
            <person name="Tapia R."/>
            <person name="Land M."/>
            <person name="Hauser L."/>
            <person name="Markowitz V."/>
            <person name="Cheng J.-F."/>
            <person name="Hugenholtz P."/>
            <person name="Woyke T."/>
            <person name="Wu D."/>
            <person name="Tindall B."/>
            <person name="Pomrenke H.G."/>
            <person name="Brambilla E."/>
            <person name="Klenk H.-P."/>
            <person name="Eisen J.A."/>
        </authorList>
    </citation>
    <scope>NUCLEOTIDE SEQUENCE [LARGE SCALE GENOMIC DNA]</scope>
    <source>
        <strain evidence="2">DSM 16823 / RW262 / RW262</strain>
    </source>
</reference>
<evidence type="ECO:0008006" key="3">
    <source>
        <dbReference type="Google" id="ProtNLM"/>
    </source>
</evidence>
<evidence type="ECO:0000313" key="2">
    <source>
        <dbReference type="Proteomes" id="UP000007463"/>
    </source>
</evidence>
<dbReference type="HOGENOM" id="CLU_175559_0_0_10"/>
<dbReference type="eggNOG" id="COG2921">
    <property type="taxonomic scope" value="Bacteria"/>
</dbReference>
<dbReference type="RefSeq" id="WP_013685056.1">
    <property type="nucleotide sequence ID" value="NC_015321.1"/>
</dbReference>
<dbReference type="Gene3D" id="3.30.70.260">
    <property type="match status" value="1"/>
</dbReference>
<keyword evidence="2" id="KW-1185">Reference proteome</keyword>
<accession>F2ICQ5</accession>
<organism evidence="1 2">
    <name type="scientific">Fluviicola taffensis (strain DSM 16823 / NCIMB 13979 / RW262)</name>
    <dbReference type="NCBI Taxonomy" id="755732"/>
    <lineage>
        <taxon>Bacteria</taxon>
        <taxon>Pseudomonadati</taxon>
        <taxon>Bacteroidota</taxon>
        <taxon>Flavobacteriia</taxon>
        <taxon>Flavobacteriales</taxon>
        <taxon>Crocinitomicaceae</taxon>
        <taxon>Fluviicola</taxon>
    </lineage>
</organism>
<sequence>MSEGTFDKLREQLELQEWPNVYLFKFIVPNTPHLLAQTTALFDETAHIQFHESSNAKFVSVSVKEMMLDVDSIIEVYNKAQKIEGIISL</sequence>
<dbReference type="Pfam" id="PF04359">
    <property type="entry name" value="DUF493"/>
    <property type="match status" value="1"/>
</dbReference>
<dbReference type="EMBL" id="CP002542">
    <property type="protein sequence ID" value="AEA42282.1"/>
    <property type="molecule type" value="Genomic_DNA"/>
</dbReference>
<dbReference type="Proteomes" id="UP000007463">
    <property type="component" value="Chromosome"/>
</dbReference>
<evidence type="ECO:0000313" key="1">
    <source>
        <dbReference type="EMBL" id="AEA42282.1"/>
    </source>
</evidence>
<dbReference type="AlphaFoldDB" id="F2ICQ5"/>
<reference evidence="1 2" key="1">
    <citation type="journal article" date="2011" name="Stand. Genomic Sci.">
        <title>Complete genome sequence of the gliding freshwater bacterium Fluviicola taffensis type strain (RW262).</title>
        <authorList>
            <person name="Woyke T."/>
            <person name="Chertkov O."/>
            <person name="Lapidus A."/>
            <person name="Nolan M."/>
            <person name="Lucas S."/>
            <person name="Del Rio T.G."/>
            <person name="Tice H."/>
            <person name="Cheng J.F."/>
            <person name="Tapia R."/>
            <person name="Han C."/>
            <person name="Goodwin L."/>
            <person name="Pitluck S."/>
            <person name="Liolios K."/>
            <person name="Pagani I."/>
            <person name="Ivanova N."/>
            <person name="Huntemann M."/>
            <person name="Mavromatis K."/>
            <person name="Mikhailova N."/>
            <person name="Pati A."/>
            <person name="Chen A."/>
            <person name="Palaniappan K."/>
            <person name="Land M."/>
            <person name="Hauser L."/>
            <person name="Brambilla E.M."/>
            <person name="Rohde M."/>
            <person name="Mwirichia R."/>
            <person name="Sikorski J."/>
            <person name="Tindall B.J."/>
            <person name="Goker M."/>
            <person name="Bristow J."/>
            <person name="Eisen J.A."/>
            <person name="Markowitz V."/>
            <person name="Hugenholtz P."/>
            <person name="Klenk H.P."/>
            <person name="Kyrpides N.C."/>
        </authorList>
    </citation>
    <scope>NUCLEOTIDE SEQUENCE [LARGE SCALE GENOMIC DNA]</scope>
    <source>
        <strain evidence="2">DSM 16823 / RW262 / RW262</strain>
    </source>
</reference>
<dbReference type="InterPro" id="IPR027471">
    <property type="entry name" value="YbeD-like_sf"/>
</dbReference>
<dbReference type="InterPro" id="IPR007454">
    <property type="entry name" value="UPF0250_YbeD-like"/>
</dbReference>